<keyword evidence="2" id="KW-1185">Reference proteome</keyword>
<proteinExistence type="predicted"/>
<dbReference type="SUPFAM" id="SSF158997">
    <property type="entry name" value="Trm112p-like"/>
    <property type="match status" value="1"/>
</dbReference>
<dbReference type="Proteomes" id="UP001460888">
    <property type="component" value="Unassembled WGS sequence"/>
</dbReference>
<reference evidence="1 2" key="1">
    <citation type="submission" date="2013-03" db="EMBL/GenBank/DDBJ databases">
        <title>Salinisphaera dokdonensis CL-ES53 Genome Sequencing.</title>
        <authorList>
            <person name="Li C."/>
            <person name="Lai Q."/>
            <person name="Shao Z."/>
        </authorList>
    </citation>
    <scope>NUCLEOTIDE SEQUENCE [LARGE SCALE GENOMIC DNA]</scope>
    <source>
        <strain evidence="1 2">CL-ES53</strain>
    </source>
</reference>
<organism evidence="1 2">
    <name type="scientific">Salinisphaera dokdonensis CL-ES53</name>
    <dbReference type="NCBI Taxonomy" id="1304272"/>
    <lineage>
        <taxon>Bacteria</taxon>
        <taxon>Pseudomonadati</taxon>
        <taxon>Pseudomonadota</taxon>
        <taxon>Gammaproteobacteria</taxon>
        <taxon>Salinisphaerales</taxon>
        <taxon>Salinisphaeraceae</taxon>
        <taxon>Salinisphaera</taxon>
    </lineage>
</organism>
<gene>
    <name evidence="1" type="ORF">SADO_07427</name>
</gene>
<dbReference type="Pfam" id="PF03966">
    <property type="entry name" value="Trm112p"/>
    <property type="match status" value="1"/>
</dbReference>
<evidence type="ECO:0000313" key="2">
    <source>
        <dbReference type="Proteomes" id="UP001460888"/>
    </source>
</evidence>
<name>A0ABV2AZM9_9GAMM</name>
<sequence length="92" mass="9686">MNRTRIALVDKKLLDILVCPVSGAAVSLADAETLSQMNARIDAGNARYVDESSVTEPLDAALVTADRATAYRVDDGIPVMLPERGIDLSAGA</sequence>
<comment type="caution">
    <text evidence="1">The sequence shown here is derived from an EMBL/GenBank/DDBJ whole genome shotgun (WGS) entry which is preliminary data.</text>
</comment>
<protein>
    <submittedName>
        <fullName evidence="1">Uncharacterized protein</fullName>
    </submittedName>
</protein>
<dbReference type="InterPro" id="IPR005651">
    <property type="entry name" value="Trm112-like"/>
</dbReference>
<dbReference type="Gene3D" id="2.20.25.10">
    <property type="match status" value="1"/>
</dbReference>
<accession>A0ABV2AZM9</accession>
<dbReference type="EMBL" id="APND01000002">
    <property type="protein sequence ID" value="MES1929068.1"/>
    <property type="molecule type" value="Genomic_DNA"/>
</dbReference>
<evidence type="ECO:0000313" key="1">
    <source>
        <dbReference type="EMBL" id="MES1929068.1"/>
    </source>
</evidence>